<gene>
    <name evidence="8" type="ORF">Q604_UNBC11907G0001</name>
</gene>
<keyword evidence="5" id="KW-0573">Peptidoglycan synthesis</keyword>
<dbReference type="InterPro" id="IPR050644">
    <property type="entry name" value="PG_Glycine_Bridge_Synth"/>
</dbReference>
<evidence type="ECO:0000256" key="5">
    <source>
        <dbReference type="ARBA" id="ARBA00022984"/>
    </source>
</evidence>
<dbReference type="GO" id="GO:0016755">
    <property type="term" value="F:aminoacyltransferase activity"/>
    <property type="evidence" value="ECO:0007669"/>
    <property type="project" value="InterPro"/>
</dbReference>
<evidence type="ECO:0000256" key="2">
    <source>
        <dbReference type="ARBA" id="ARBA00022490"/>
    </source>
</evidence>
<dbReference type="SUPFAM" id="SSF55729">
    <property type="entry name" value="Acyl-CoA N-acyltransferases (Nat)"/>
    <property type="match status" value="1"/>
</dbReference>
<evidence type="ECO:0000256" key="1">
    <source>
        <dbReference type="ARBA" id="ARBA00009943"/>
    </source>
</evidence>
<sequence length="110" mass="12648">PYETYQTFDSNGQPTSPEKTELIKELTDLGYEFDGLQTGYPGGEPDWHYVKDLTELTEKDLLKSFSKNGKSTVKKANTFGIQLKKLKRDELNIFKEITSATSERREYSDK</sequence>
<keyword evidence="7" id="KW-0961">Cell wall biogenesis/degradation</keyword>
<name>W1XTT1_9ZZZZ</name>
<organism evidence="8">
    <name type="scientific">human gut metagenome</name>
    <dbReference type="NCBI Taxonomy" id="408170"/>
    <lineage>
        <taxon>unclassified sequences</taxon>
        <taxon>metagenomes</taxon>
        <taxon>organismal metagenomes</taxon>
    </lineage>
</organism>
<comment type="similarity">
    <text evidence="1">Belongs to the FemABX family.</text>
</comment>
<dbReference type="PANTHER" id="PTHR36174:SF2">
    <property type="entry name" value="AMINOACYLTRANSFERASE FEMA"/>
    <property type="match status" value="1"/>
</dbReference>
<dbReference type="GO" id="GO:0071555">
    <property type="term" value="P:cell wall organization"/>
    <property type="evidence" value="ECO:0007669"/>
    <property type="project" value="UniProtKB-KW"/>
</dbReference>
<evidence type="ECO:0000256" key="3">
    <source>
        <dbReference type="ARBA" id="ARBA00022679"/>
    </source>
</evidence>
<dbReference type="InterPro" id="IPR016181">
    <property type="entry name" value="Acyl_CoA_acyltransferase"/>
</dbReference>
<feature type="non-terminal residue" evidence="8">
    <location>
        <position position="1"/>
    </location>
</feature>
<proteinExistence type="inferred from homology"/>
<dbReference type="InterPro" id="IPR003447">
    <property type="entry name" value="FEMABX"/>
</dbReference>
<dbReference type="Gene3D" id="3.40.630.30">
    <property type="match status" value="1"/>
</dbReference>
<dbReference type="PANTHER" id="PTHR36174">
    <property type="entry name" value="LIPID II:GLYCINE GLYCYLTRANSFERASE"/>
    <property type="match status" value="1"/>
</dbReference>
<comment type="caution">
    <text evidence="8">The sequence shown here is derived from an EMBL/GenBank/DDBJ whole genome shotgun (WGS) entry which is preliminary data.</text>
</comment>
<dbReference type="AlphaFoldDB" id="W1XTT1"/>
<keyword evidence="4" id="KW-0133">Cell shape</keyword>
<reference evidence="8" key="1">
    <citation type="submission" date="2013-12" db="EMBL/GenBank/DDBJ databases">
        <title>A Varibaculum cambriense genome reconstructed from a premature infant gut community with otherwise low bacterial novelty that shifts toward anaerobic metabolism during the third week of life.</title>
        <authorList>
            <person name="Brown C.T."/>
            <person name="Sharon I."/>
            <person name="Thomas B.C."/>
            <person name="Castelle C.J."/>
            <person name="Morowitz M.J."/>
            <person name="Banfield J.F."/>
        </authorList>
    </citation>
    <scope>NUCLEOTIDE SEQUENCE</scope>
</reference>
<keyword evidence="3" id="KW-0808">Transferase</keyword>
<evidence type="ECO:0000256" key="4">
    <source>
        <dbReference type="ARBA" id="ARBA00022960"/>
    </source>
</evidence>
<protein>
    <submittedName>
        <fullName evidence="8">FemAB family protein</fullName>
    </submittedName>
</protein>
<dbReference type="Pfam" id="PF02388">
    <property type="entry name" value="FemAB"/>
    <property type="match status" value="1"/>
</dbReference>
<evidence type="ECO:0000256" key="7">
    <source>
        <dbReference type="ARBA" id="ARBA00023316"/>
    </source>
</evidence>
<evidence type="ECO:0000313" key="8">
    <source>
        <dbReference type="EMBL" id="ETJ33642.1"/>
    </source>
</evidence>
<feature type="non-terminal residue" evidence="8">
    <location>
        <position position="110"/>
    </location>
</feature>
<keyword evidence="6" id="KW-0012">Acyltransferase</keyword>
<evidence type="ECO:0000256" key="6">
    <source>
        <dbReference type="ARBA" id="ARBA00023315"/>
    </source>
</evidence>
<dbReference type="GO" id="GO:0008360">
    <property type="term" value="P:regulation of cell shape"/>
    <property type="evidence" value="ECO:0007669"/>
    <property type="project" value="UniProtKB-KW"/>
</dbReference>
<dbReference type="EMBL" id="AZMM01011907">
    <property type="protein sequence ID" value="ETJ33642.1"/>
    <property type="molecule type" value="Genomic_DNA"/>
</dbReference>
<dbReference type="GO" id="GO:0009252">
    <property type="term" value="P:peptidoglycan biosynthetic process"/>
    <property type="evidence" value="ECO:0007669"/>
    <property type="project" value="UniProtKB-KW"/>
</dbReference>
<accession>W1XTT1</accession>
<dbReference type="PROSITE" id="PS51191">
    <property type="entry name" value="FEMABX"/>
    <property type="match status" value="1"/>
</dbReference>
<keyword evidence="2" id="KW-0963">Cytoplasm</keyword>